<evidence type="ECO:0000313" key="3">
    <source>
        <dbReference type="Proteomes" id="UP000028933"/>
    </source>
</evidence>
<reference evidence="2 3" key="1">
    <citation type="journal article" date="2013" name="Lancet">
        <title>First case of E anophelis outbreak in an intensive-care unit.</title>
        <authorList>
            <person name="Teo J."/>
            <person name="Tan S.Y."/>
            <person name="Tay M."/>
            <person name="Ding Y."/>
            <person name="Kjelleberg S."/>
            <person name="Givskov M."/>
            <person name="Lin R.T."/>
            <person name="Yang L."/>
        </authorList>
    </citation>
    <scope>NUCLEOTIDE SEQUENCE [LARGE SCALE GENOMIC DNA]</scope>
    <source>
        <strain evidence="2 3">NUHP1</strain>
    </source>
</reference>
<proteinExistence type="predicted"/>
<evidence type="ECO:0000256" key="1">
    <source>
        <dbReference type="SAM" id="Phobius"/>
    </source>
</evidence>
<dbReference type="KEGG" id="eao:BD94_2709"/>
<dbReference type="RefSeq" id="WP_009091569.1">
    <property type="nucleotide sequence ID" value="NZ_CP007547.1"/>
</dbReference>
<gene>
    <name evidence="2" type="ORF">BD94_2709</name>
</gene>
<organism evidence="2 3">
    <name type="scientific">Elizabethkingia anophelis NUHP1</name>
    <dbReference type="NCBI Taxonomy" id="1338011"/>
    <lineage>
        <taxon>Bacteria</taxon>
        <taxon>Pseudomonadati</taxon>
        <taxon>Bacteroidota</taxon>
        <taxon>Flavobacteriia</taxon>
        <taxon>Flavobacteriales</taxon>
        <taxon>Weeksellaceae</taxon>
        <taxon>Elizabethkingia</taxon>
    </lineage>
</organism>
<evidence type="ECO:0000313" key="2">
    <source>
        <dbReference type="EMBL" id="AIL46484.1"/>
    </source>
</evidence>
<sequence length="60" mass="6884">MSVNYLILIFTGLYLAGTFFYYKYAVKKGIEFRYKPITLLVVAILFLVALYGIIVGKQLI</sequence>
<dbReference type="EMBL" id="CP007547">
    <property type="protein sequence ID" value="AIL46484.1"/>
    <property type="molecule type" value="Genomic_DNA"/>
</dbReference>
<protein>
    <submittedName>
        <fullName evidence="2">Uncharacterized protein</fullName>
    </submittedName>
</protein>
<dbReference type="GeneID" id="56683862"/>
<accession>A0A077EJU2</accession>
<keyword evidence="1" id="KW-1133">Transmembrane helix</keyword>
<dbReference type="HOGENOM" id="CLU_2934086_0_0_10"/>
<keyword evidence="1" id="KW-0472">Membrane</keyword>
<feature type="transmembrane region" description="Helical" evidence="1">
    <location>
        <begin position="6"/>
        <end position="25"/>
    </location>
</feature>
<keyword evidence="1" id="KW-0812">Transmembrane</keyword>
<name>A0A077EJU2_9FLAO</name>
<dbReference type="Proteomes" id="UP000028933">
    <property type="component" value="Chromosome"/>
</dbReference>
<feature type="transmembrane region" description="Helical" evidence="1">
    <location>
        <begin position="37"/>
        <end position="54"/>
    </location>
</feature>
<dbReference type="eggNOG" id="ENOG5030CMB">
    <property type="taxonomic scope" value="Bacteria"/>
</dbReference>
<dbReference type="AlphaFoldDB" id="A0A077EJU2"/>